<accession>A0AAE1RT68</accession>
<dbReference type="AlphaFoldDB" id="A0AAE1RT68"/>
<comment type="caution">
    <text evidence="2">The sequence shown here is derived from an EMBL/GenBank/DDBJ whole genome shotgun (WGS) entry which is preliminary data.</text>
</comment>
<feature type="region of interest" description="Disordered" evidence="1">
    <location>
        <begin position="76"/>
        <end position="101"/>
    </location>
</feature>
<keyword evidence="3" id="KW-1185">Reference proteome</keyword>
<sequence length="101" mass="10855">MLREEVAKISGHDGGPKIINLICAGKLLKDGDGIEKLSQLGVFNNTKILASRVNIDQGKFVKEESLAAEERSTRLSRLKAAATSLSESKKTKSTKGSKLEA</sequence>
<dbReference type="InterPro" id="IPR039749">
    <property type="entry name" value="NUB1"/>
</dbReference>
<dbReference type="GO" id="GO:2000058">
    <property type="term" value="P:regulation of ubiquitin-dependent protein catabolic process"/>
    <property type="evidence" value="ECO:0007669"/>
    <property type="project" value="TreeGrafter"/>
</dbReference>
<dbReference type="Proteomes" id="UP001291623">
    <property type="component" value="Unassembled WGS sequence"/>
</dbReference>
<evidence type="ECO:0008006" key="4">
    <source>
        <dbReference type="Google" id="ProtNLM"/>
    </source>
</evidence>
<gene>
    <name evidence="2" type="ORF">RND71_023043</name>
</gene>
<dbReference type="PANTHER" id="PTHR12948">
    <property type="entry name" value="NEDD8 ULTIMATE BUSTER-1 BS4 PROTEIN"/>
    <property type="match status" value="1"/>
</dbReference>
<name>A0AAE1RT68_9SOLA</name>
<dbReference type="EMBL" id="JAVYJV010000012">
    <property type="protein sequence ID" value="KAK4357433.1"/>
    <property type="molecule type" value="Genomic_DNA"/>
</dbReference>
<reference evidence="2" key="1">
    <citation type="submission" date="2023-12" db="EMBL/GenBank/DDBJ databases">
        <title>Genome assembly of Anisodus tanguticus.</title>
        <authorList>
            <person name="Wang Y.-J."/>
        </authorList>
    </citation>
    <scope>NUCLEOTIDE SEQUENCE</scope>
    <source>
        <strain evidence="2">KB-2021</strain>
        <tissue evidence="2">Leaf</tissue>
    </source>
</reference>
<dbReference type="PANTHER" id="PTHR12948:SF3">
    <property type="entry name" value="NEDD8 ULTIMATE BUSTER 1"/>
    <property type="match status" value="1"/>
</dbReference>
<proteinExistence type="predicted"/>
<evidence type="ECO:0000313" key="2">
    <source>
        <dbReference type="EMBL" id="KAK4357433.1"/>
    </source>
</evidence>
<evidence type="ECO:0000313" key="3">
    <source>
        <dbReference type="Proteomes" id="UP001291623"/>
    </source>
</evidence>
<organism evidence="2 3">
    <name type="scientific">Anisodus tanguticus</name>
    <dbReference type="NCBI Taxonomy" id="243964"/>
    <lineage>
        <taxon>Eukaryota</taxon>
        <taxon>Viridiplantae</taxon>
        <taxon>Streptophyta</taxon>
        <taxon>Embryophyta</taxon>
        <taxon>Tracheophyta</taxon>
        <taxon>Spermatophyta</taxon>
        <taxon>Magnoliopsida</taxon>
        <taxon>eudicotyledons</taxon>
        <taxon>Gunneridae</taxon>
        <taxon>Pentapetalae</taxon>
        <taxon>asterids</taxon>
        <taxon>lamiids</taxon>
        <taxon>Solanales</taxon>
        <taxon>Solanaceae</taxon>
        <taxon>Solanoideae</taxon>
        <taxon>Hyoscyameae</taxon>
        <taxon>Anisodus</taxon>
    </lineage>
</organism>
<protein>
    <recommendedName>
        <fullName evidence="4">Ubiquitin-like domain-containing protein</fullName>
    </recommendedName>
</protein>
<evidence type="ECO:0000256" key="1">
    <source>
        <dbReference type="SAM" id="MobiDB-lite"/>
    </source>
</evidence>